<dbReference type="Proteomes" id="UP000887576">
    <property type="component" value="Unplaced"/>
</dbReference>
<accession>A0AC34QN36</accession>
<name>A0AC34QN36_9BILA</name>
<proteinExistence type="predicted"/>
<sequence>MKVKLDVKDIWQLLNGVLCVYKPRDVSLETLKKRIIQRIVEDGNKYDDSVVPMIKMPIVEPHPISQASVVVGFREQLDYSRHPLMVGKAFRPEDVMLEELKDAETSSSGLCIFGIGPQCYEMEELKQKAWINAYRLEGKFGEESEQHKIRGKISTTAEWQHVTRHKLDKLLSRVKAMYKRMSFKLAEVDLQSQEAFEIARRGAPRPKILDSPVVYDIKVTNFQTPHFGLEVQISGETDYFLRAFIHEIGLSLGTTARPRKLRRMRIGPFGLNHALLDKELQLENILKNILMCNKIMKIAEANEQERVVKKKKVVELESNALIGEFYLDEKVVTEEEDCLKIPWGREYTKL</sequence>
<protein>
    <submittedName>
        <fullName evidence="2">Pseudouridine synthase II N-terminal domain-containing protein</fullName>
    </submittedName>
</protein>
<evidence type="ECO:0000313" key="1">
    <source>
        <dbReference type="Proteomes" id="UP000887576"/>
    </source>
</evidence>
<organism evidence="1 2">
    <name type="scientific">Panagrolaimus sp. JU765</name>
    <dbReference type="NCBI Taxonomy" id="591449"/>
    <lineage>
        <taxon>Eukaryota</taxon>
        <taxon>Metazoa</taxon>
        <taxon>Ecdysozoa</taxon>
        <taxon>Nematoda</taxon>
        <taxon>Chromadorea</taxon>
        <taxon>Rhabditida</taxon>
        <taxon>Tylenchina</taxon>
        <taxon>Panagrolaimomorpha</taxon>
        <taxon>Panagrolaimoidea</taxon>
        <taxon>Panagrolaimidae</taxon>
        <taxon>Panagrolaimus</taxon>
    </lineage>
</organism>
<evidence type="ECO:0000313" key="2">
    <source>
        <dbReference type="WBParaSite" id="JU765_v2.g17786.t1"/>
    </source>
</evidence>
<dbReference type="WBParaSite" id="JU765_v2.g17786.t1">
    <property type="protein sequence ID" value="JU765_v2.g17786.t1"/>
    <property type="gene ID" value="JU765_v2.g17786"/>
</dbReference>
<reference evidence="2" key="1">
    <citation type="submission" date="2022-11" db="UniProtKB">
        <authorList>
            <consortium name="WormBaseParasite"/>
        </authorList>
    </citation>
    <scope>IDENTIFICATION</scope>
</reference>